<gene>
    <name evidence="1" type="ORF">A9Q84_18945</name>
</gene>
<protein>
    <recommendedName>
        <fullName evidence="3">YdhG-like domain-containing protein</fullName>
    </recommendedName>
</protein>
<proteinExistence type="predicted"/>
<name>A0A1Y5F7M6_9BACT</name>
<dbReference type="EMBL" id="MAAO01000015">
    <property type="protein sequence ID" value="OUR93547.1"/>
    <property type="molecule type" value="Genomic_DNA"/>
</dbReference>
<reference evidence="2" key="1">
    <citation type="journal article" date="2017" name="Proc. Natl. Acad. Sci. U.S.A.">
        <title>Simulation of Deepwater Horizon oil plume reveals substrate specialization within a complex community of hydrocarbon-degraders.</title>
        <authorList>
            <person name="Hu P."/>
            <person name="Dubinsky E.A."/>
            <person name="Probst A.J."/>
            <person name="Wang J."/>
            <person name="Sieber C.M.K."/>
            <person name="Tom L.M."/>
            <person name="Gardinali P."/>
            <person name="Banfield J.F."/>
            <person name="Atlas R.M."/>
            <person name="Andersen G.L."/>
        </authorList>
    </citation>
    <scope>NUCLEOTIDE SEQUENCE [LARGE SCALE GENOMIC DNA]</scope>
</reference>
<dbReference type="Proteomes" id="UP000196531">
    <property type="component" value="Unassembled WGS sequence"/>
</dbReference>
<dbReference type="AlphaFoldDB" id="A0A1Y5F7M6"/>
<evidence type="ECO:0008006" key="3">
    <source>
        <dbReference type="Google" id="ProtNLM"/>
    </source>
</evidence>
<organism evidence="1 2">
    <name type="scientific">Halobacteriovorax marinus</name>
    <dbReference type="NCBI Taxonomy" id="97084"/>
    <lineage>
        <taxon>Bacteria</taxon>
        <taxon>Pseudomonadati</taxon>
        <taxon>Bdellovibrionota</taxon>
        <taxon>Bacteriovoracia</taxon>
        <taxon>Bacteriovoracales</taxon>
        <taxon>Halobacteriovoraceae</taxon>
        <taxon>Halobacteriovorax</taxon>
    </lineage>
</organism>
<evidence type="ECO:0000313" key="2">
    <source>
        <dbReference type="Proteomes" id="UP000196531"/>
    </source>
</evidence>
<sequence>MNKYKPFQNNKISQKFSSYPEDVRSKLLDLRNLILEVAAKTKGVGTLDECLKWNEPSFVTLESKSGSTIRIDWKKSDPERYHMYFNCNTKLVSIFKELFPDDFEYGGNRSLSFALKEKTPVKKLAKCIEIALTYNLNDYKNFFEFEGNG</sequence>
<accession>A0A1Y5F7M6</accession>
<comment type="caution">
    <text evidence="1">The sequence shown here is derived from an EMBL/GenBank/DDBJ whole genome shotgun (WGS) entry which is preliminary data.</text>
</comment>
<dbReference type="SUPFAM" id="SSF159888">
    <property type="entry name" value="YdhG-like"/>
    <property type="match status" value="1"/>
</dbReference>
<evidence type="ECO:0000313" key="1">
    <source>
        <dbReference type="EMBL" id="OUR93547.1"/>
    </source>
</evidence>